<reference evidence="1" key="2">
    <citation type="submission" date="2025-03" db="EMBL/GenBank/DDBJ databases">
        <authorList>
            <consortium name="ELIXIR-Norway"/>
            <consortium name="Elixir Norway"/>
        </authorList>
    </citation>
    <scope>NUCLEOTIDE SEQUENCE</scope>
</reference>
<dbReference type="Proteomes" id="UP001162501">
    <property type="component" value="Chromosome 1"/>
</dbReference>
<dbReference type="EMBL" id="OX596085">
    <property type="protein sequence ID" value="CAM9275323.1"/>
    <property type="molecule type" value="Genomic_DNA"/>
</dbReference>
<evidence type="ECO:0000313" key="2">
    <source>
        <dbReference type="Proteomes" id="UP001162501"/>
    </source>
</evidence>
<protein>
    <submittedName>
        <fullName evidence="1">Uncharacterized protein</fullName>
    </submittedName>
</protein>
<accession>A0AC59Y0L9</accession>
<reference evidence="1" key="1">
    <citation type="submission" date="2023-05" db="EMBL/GenBank/DDBJ databases">
        <authorList>
            <consortium name="ELIXIR-Norway"/>
        </authorList>
    </citation>
    <scope>NUCLEOTIDE SEQUENCE</scope>
</reference>
<proteinExistence type="predicted"/>
<sequence>MADFSVSKVCYQRVQATLYYQWDYRPIRAFAREPVTQSVRGSSASTPANPDPEVRLHPAQIPEPARSQPRASRPARSCPSSLCPSA</sequence>
<name>A0AC59Y0L9_RANTA</name>
<gene>
    <name evidence="1" type="ORF">MRATA1EN22A_LOCUS296</name>
</gene>
<organism evidence="1 2">
    <name type="scientific">Rangifer tarandus platyrhynchus</name>
    <name type="common">Svalbard reindeer</name>
    <dbReference type="NCBI Taxonomy" id="3082113"/>
    <lineage>
        <taxon>Eukaryota</taxon>
        <taxon>Metazoa</taxon>
        <taxon>Chordata</taxon>
        <taxon>Craniata</taxon>
        <taxon>Vertebrata</taxon>
        <taxon>Euteleostomi</taxon>
        <taxon>Mammalia</taxon>
        <taxon>Eutheria</taxon>
        <taxon>Laurasiatheria</taxon>
        <taxon>Artiodactyla</taxon>
        <taxon>Ruminantia</taxon>
        <taxon>Pecora</taxon>
        <taxon>Cervidae</taxon>
        <taxon>Odocoileinae</taxon>
        <taxon>Rangifer</taxon>
    </lineage>
</organism>
<evidence type="ECO:0000313" key="1">
    <source>
        <dbReference type="EMBL" id="CAM9275323.1"/>
    </source>
</evidence>